<sequence length="71" mass="8219">MSTRTDPARPTTRRLGGGIFRRTFEAMLGARERQAHWISSRYLSALDAETLASLGYDEDRIRRLLRHGSQW</sequence>
<keyword evidence="2" id="KW-1185">Reference proteome</keyword>
<dbReference type="AlphaFoldDB" id="A0A1E3H088"/>
<evidence type="ECO:0008006" key="3">
    <source>
        <dbReference type="Google" id="ProtNLM"/>
    </source>
</evidence>
<name>A0A1E3H088_9HYPH</name>
<dbReference type="OrthoDB" id="7874013at2"/>
<accession>A0A1E3H088</accession>
<protein>
    <recommendedName>
        <fullName evidence="3">DUF1127 domain-containing protein</fullName>
    </recommendedName>
</protein>
<evidence type="ECO:0000313" key="2">
    <source>
        <dbReference type="Proteomes" id="UP000094622"/>
    </source>
</evidence>
<organism evidence="1 2">
    <name type="scientific">Methylobrevis pamukkalensis</name>
    <dbReference type="NCBI Taxonomy" id="1439726"/>
    <lineage>
        <taxon>Bacteria</taxon>
        <taxon>Pseudomonadati</taxon>
        <taxon>Pseudomonadota</taxon>
        <taxon>Alphaproteobacteria</taxon>
        <taxon>Hyphomicrobiales</taxon>
        <taxon>Pleomorphomonadaceae</taxon>
        <taxon>Methylobrevis</taxon>
    </lineage>
</organism>
<proteinExistence type="predicted"/>
<dbReference type="EMBL" id="MCRJ01000102">
    <property type="protein sequence ID" value="ODN69236.1"/>
    <property type="molecule type" value="Genomic_DNA"/>
</dbReference>
<reference evidence="1 2" key="1">
    <citation type="submission" date="2016-07" db="EMBL/GenBank/DDBJ databases">
        <title>Draft Genome Sequence of Methylobrevis pamukkalensis PK2.</title>
        <authorList>
            <person name="Vasilenko O.V."/>
            <person name="Doronina N.V."/>
            <person name="Shmareva M.N."/>
            <person name="Tarlachkov S.V."/>
            <person name="Mustakhimov I."/>
            <person name="Trotsenko Y.A."/>
        </authorList>
    </citation>
    <scope>NUCLEOTIDE SEQUENCE [LARGE SCALE GENOMIC DNA]</scope>
    <source>
        <strain evidence="1 2">PK2</strain>
    </source>
</reference>
<dbReference type="RefSeq" id="WP_069307798.1">
    <property type="nucleotide sequence ID" value="NZ_MCRJ01000102.1"/>
</dbReference>
<comment type="caution">
    <text evidence="1">The sequence shown here is derived from an EMBL/GenBank/DDBJ whole genome shotgun (WGS) entry which is preliminary data.</text>
</comment>
<evidence type="ECO:0000313" key="1">
    <source>
        <dbReference type="EMBL" id="ODN69236.1"/>
    </source>
</evidence>
<gene>
    <name evidence="1" type="ORF">A6302_03457</name>
</gene>
<dbReference type="Proteomes" id="UP000094622">
    <property type="component" value="Unassembled WGS sequence"/>
</dbReference>